<name>A0A151QU51_CAJCA</name>
<dbReference type="InterPro" id="IPR039537">
    <property type="entry name" value="Retrotran_Ty1/copia-like"/>
</dbReference>
<evidence type="ECO:0000256" key="1">
    <source>
        <dbReference type="ARBA" id="ARBA00022670"/>
    </source>
</evidence>
<dbReference type="AlphaFoldDB" id="A0A151QU51"/>
<dbReference type="Pfam" id="PF00665">
    <property type="entry name" value="rve"/>
    <property type="match status" value="1"/>
</dbReference>
<evidence type="ECO:0000313" key="4">
    <source>
        <dbReference type="Proteomes" id="UP000075243"/>
    </source>
</evidence>
<proteinExistence type="predicted"/>
<organism evidence="3 4">
    <name type="scientific">Cajanus cajan</name>
    <name type="common">Pigeon pea</name>
    <name type="synonym">Cajanus indicus</name>
    <dbReference type="NCBI Taxonomy" id="3821"/>
    <lineage>
        <taxon>Eukaryota</taxon>
        <taxon>Viridiplantae</taxon>
        <taxon>Streptophyta</taxon>
        <taxon>Embryophyta</taxon>
        <taxon>Tracheophyta</taxon>
        <taxon>Spermatophyta</taxon>
        <taxon>Magnoliopsida</taxon>
        <taxon>eudicotyledons</taxon>
        <taxon>Gunneridae</taxon>
        <taxon>Pentapetalae</taxon>
        <taxon>rosids</taxon>
        <taxon>fabids</taxon>
        <taxon>Fabales</taxon>
        <taxon>Fabaceae</taxon>
        <taxon>Papilionoideae</taxon>
        <taxon>50 kb inversion clade</taxon>
        <taxon>NPAAA clade</taxon>
        <taxon>indigoferoid/millettioid clade</taxon>
        <taxon>Phaseoleae</taxon>
        <taxon>Cajanus</taxon>
    </lineage>
</organism>
<dbReference type="PANTHER" id="PTHR42648">
    <property type="entry name" value="TRANSPOSASE, PUTATIVE-RELATED"/>
    <property type="match status" value="1"/>
</dbReference>
<dbReference type="Gene3D" id="3.30.420.10">
    <property type="entry name" value="Ribonuclease H-like superfamily/Ribonuclease H"/>
    <property type="match status" value="1"/>
</dbReference>
<sequence length="408" mass="47205">LKDSKDQTWYIDSECSKHMIGDTLKFVDITHKKSGHVTYGDNNKKVKIVGFRINNVYKIKIENNPKHSQCLMSKNDESWLWHKRIAHINMEHLNKLISKDLVIGLPKIKFEKNKLCDACQKGKQVKVSFKPKNIVTTTRPLELLHMDLFGPSRTMSFGGSYYGLVLVADFSRYTWTLFLANKSDTFGVFRKFAKLIQNKKNLKIVSIRSDHGKEFENKDFDSFCEENGIERNFSALRTPQQNGVVERNNRSLEELARTMFNDSKLPDTWKPEYSHPNARSMICVDDADMTGQLLAGSIKFDYRIMHYIIVRVLIPRTTNLAQTSEEDLILIRALITSQEFSWAHLIRSRIKKALGVNVFLPYPHFITTILEHFKVPSEDETWVPVKRFFEIGANAIASFGYKKTLENT</sequence>
<feature type="non-terminal residue" evidence="3">
    <location>
        <position position="1"/>
    </location>
</feature>
<feature type="domain" description="Integrase catalytic" evidence="2">
    <location>
        <begin position="136"/>
        <end position="307"/>
    </location>
</feature>
<dbReference type="GO" id="GO:0015074">
    <property type="term" value="P:DNA integration"/>
    <property type="evidence" value="ECO:0007669"/>
    <property type="project" value="InterPro"/>
</dbReference>
<accession>A0A151QU51</accession>
<dbReference type="EMBL" id="KQ484771">
    <property type="protein sequence ID" value="KYP33799.1"/>
    <property type="molecule type" value="Genomic_DNA"/>
</dbReference>
<dbReference type="Proteomes" id="UP000075243">
    <property type="component" value="Unassembled WGS sequence"/>
</dbReference>
<evidence type="ECO:0000259" key="2">
    <source>
        <dbReference type="PROSITE" id="PS50994"/>
    </source>
</evidence>
<protein>
    <submittedName>
        <fullName evidence="3">Retrovirus-related Pol polyprotein from transposon TNT 1-94</fullName>
    </submittedName>
</protein>
<dbReference type="InterPro" id="IPR001584">
    <property type="entry name" value="Integrase_cat-core"/>
</dbReference>
<keyword evidence="4" id="KW-1185">Reference proteome</keyword>
<keyword evidence="1" id="KW-0645">Protease</keyword>
<dbReference type="SUPFAM" id="SSF53098">
    <property type="entry name" value="Ribonuclease H-like"/>
    <property type="match status" value="1"/>
</dbReference>
<dbReference type="InterPro" id="IPR025724">
    <property type="entry name" value="GAG-pre-integrase_dom"/>
</dbReference>
<keyword evidence="1" id="KW-0378">Hydrolase</keyword>
<dbReference type="InterPro" id="IPR054722">
    <property type="entry name" value="PolX-like_BBD"/>
</dbReference>
<gene>
    <name evidence="3" type="ORF">KK1_045321</name>
</gene>
<dbReference type="PROSITE" id="PS50994">
    <property type="entry name" value="INTEGRASE"/>
    <property type="match status" value="1"/>
</dbReference>
<reference evidence="3" key="1">
    <citation type="journal article" date="2012" name="Nat. Biotechnol.">
        <title>Draft genome sequence of pigeonpea (Cajanus cajan), an orphan legume crop of resource-poor farmers.</title>
        <authorList>
            <person name="Varshney R.K."/>
            <person name="Chen W."/>
            <person name="Li Y."/>
            <person name="Bharti A.K."/>
            <person name="Saxena R.K."/>
            <person name="Schlueter J.A."/>
            <person name="Donoghue M.T."/>
            <person name="Azam S."/>
            <person name="Fan G."/>
            <person name="Whaley A.M."/>
            <person name="Farmer A.D."/>
            <person name="Sheridan J."/>
            <person name="Iwata A."/>
            <person name="Tuteja R."/>
            <person name="Penmetsa R.V."/>
            <person name="Wu W."/>
            <person name="Upadhyaya H.D."/>
            <person name="Yang S.P."/>
            <person name="Shah T."/>
            <person name="Saxena K.B."/>
            <person name="Michael T."/>
            <person name="McCombie W.R."/>
            <person name="Yang B."/>
            <person name="Zhang G."/>
            <person name="Yang H."/>
            <person name="Wang J."/>
            <person name="Spillane C."/>
            <person name="Cook D.R."/>
            <person name="May G.D."/>
            <person name="Xu X."/>
            <person name="Jackson S.A."/>
        </authorList>
    </citation>
    <scope>NUCLEOTIDE SEQUENCE [LARGE SCALE GENOMIC DNA]</scope>
</reference>
<evidence type="ECO:0000313" key="3">
    <source>
        <dbReference type="EMBL" id="KYP33799.1"/>
    </source>
</evidence>
<dbReference type="Pfam" id="PF22936">
    <property type="entry name" value="Pol_BBD"/>
    <property type="match status" value="1"/>
</dbReference>
<dbReference type="GO" id="GO:0003676">
    <property type="term" value="F:nucleic acid binding"/>
    <property type="evidence" value="ECO:0007669"/>
    <property type="project" value="InterPro"/>
</dbReference>
<dbReference type="Pfam" id="PF13976">
    <property type="entry name" value="gag_pre-integrs"/>
    <property type="match status" value="1"/>
</dbReference>
<dbReference type="GO" id="GO:0008233">
    <property type="term" value="F:peptidase activity"/>
    <property type="evidence" value="ECO:0007669"/>
    <property type="project" value="UniProtKB-KW"/>
</dbReference>
<dbReference type="InterPro" id="IPR036397">
    <property type="entry name" value="RNaseH_sf"/>
</dbReference>
<dbReference type="InterPro" id="IPR012337">
    <property type="entry name" value="RNaseH-like_sf"/>
</dbReference>
<dbReference type="GO" id="GO:0006508">
    <property type="term" value="P:proteolysis"/>
    <property type="evidence" value="ECO:0007669"/>
    <property type="project" value="UniProtKB-KW"/>
</dbReference>
<dbReference type="PANTHER" id="PTHR42648:SF21">
    <property type="entry name" value="CYSTEINE-RICH RLK (RECEPTOR-LIKE PROTEIN KINASE) 8"/>
    <property type="match status" value="1"/>
</dbReference>